<dbReference type="AlphaFoldDB" id="A0A0L6UB41"/>
<evidence type="ECO:0000313" key="3">
    <source>
        <dbReference type="Proteomes" id="UP000037035"/>
    </source>
</evidence>
<protein>
    <submittedName>
        <fullName evidence="2">Uncharacterized protein</fullName>
    </submittedName>
</protein>
<accession>A0A0L6UB41</accession>
<evidence type="ECO:0000313" key="2">
    <source>
        <dbReference type="EMBL" id="KNZ45457.1"/>
    </source>
</evidence>
<keyword evidence="3" id="KW-1185">Reference proteome</keyword>
<sequence>MEEETSEQKVKKRTEKTRLSQSYHTEHEVQQDIQESEVIAPACNCHGNIPGVFFITVKAIIHKTPFSINRLNSSQQPQSRKLNKTNTTFSKNKNLLTVKFMILLQRESWKKNKTLVDLLNIQVDLLNTQVDLLNTQSLEGQPDILCKLILFFSSSEDEPLLLPLSPKHVFKSAKATVLSFCLCVLLNYRDKTPLPKAGILLTDLSTMHFDCIIAKAFFNLGGGFCMGCQLKLGPSSPKIRLNLCKTYTQFTVGIISVYDQVNRKHLHANAMEKAQVYARQKLLNEKLVKTPSPHKKENICYVPRDHEIIVCDLKNMLFGEIVTKCQIIRYYNGGIFQFDAWHWTLWKKKIDGLSERSREYIINHMDQATSLSLRHVRKQLGVEYWKGIVNLQSHLESFHSPKYSINILPRAEEENPFRFSCNPILILFEPGSNRGTAFELQNYFLDHLLLLCSLSLFDVIQLSLPRHVQFE</sequence>
<evidence type="ECO:0000256" key="1">
    <source>
        <dbReference type="SAM" id="MobiDB-lite"/>
    </source>
</evidence>
<dbReference type="Proteomes" id="UP000037035">
    <property type="component" value="Unassembled WGS sequence"/>
</dbReference>
<dbReference type="EMBL" id="LAVV01013594">
    <property type="protein sequence ID" value="KNZ45457.1"/>
    <property type="molecule type" value="Genomic_DNA"/>
</dbReference>
<organism evidence="2 3">
    <name type="scientific">Puccinia sorghi</name>
    <dbReference type="NCBI Taxonomy" id="27349"/>
    <lineage>
        <taxon>Eukaryota</taxon>
        <taxon>Fungi</taxon>
        <taxon>Dikarya</taxon>
        <taxon>Basidiomycota</taxon>
        <taxon>Pucciniomycotina</taxon>
        <taxon>Pucciniomycetes</taxon>
        <taxon>Pucciniales</taxon>
        <taxon>Pucciniaceae</taxon>
        <taxon>Puccinia</taxon>
    </lineage>
</organism>
<gene>
    <name evidence="2" type="ORF">VP01_808g1</name>
</gene>
<comment type="caution">
    <text evidence="2">The sequence shown here is derived from an EMBL/GenBank/DDBJ whole genome shotgun (WGS) entry which is preliminary data.</text>
</comment>
<name>A0A0L6UB41_9BASI</name>
<proteinExistence type="predicted"/>
<dbReference type="VEuPathDB" id="FungiDB:VP01_808g1"/>
<reference evidence="2 3" key="1">
    <citation type="submission" date="2015-08" db="EMBL/GenBank/DDBJ databases">
        <title>Next Generation Sequencing and Analysis of the Genome of Puccinia sorghi L Schw, the Causal Agent of Maize Common Rust.</title>
        <authorList>
            <person name="Rochi L."/>
            <person name="Burguener G."/>
            <person name="Darino M."/>
            <person name="Turjanski A."/>
            <person name="Kreff E."/>
            <person name="Dieguez M.J."/>
            <person name="Sacco F."/>
        </authorList>
    </citation>
    <scope>NUCLEOTIDE SEQUENCE [LARGE SCALE GENOMIC DNA]</scope>
    <source>
        <strain evidence="2 3">RO10H11247</strain>
    </source>
</reference>
<feature type="region of interest" description="Disordered" evidence="1">
    <location>
        <begin position="1"/>
        <end position="26"/>
    </location>
</feature>